<keyword evidence="3 4" id="KW-0975">Bacterial flagellum</keyword>
<evidence type="ECO:0000259" key="7">
    <source>
        <dbReference type="Pfam" id="PF22692"/>
    </source>
</evidence>
<dbReference type="OrthoDB" id="9804559at2"/>
<dbReference type="InterPro" id="IPR037925">
    <property type="entry name" value="FlgE/F/G-like"/>
</dbReference>
<dbReference type="AlphaFoldDB" id="A0A0D1E9I3"/>
<dbReference type="Pfam" id="PF06429">
    <property type="entry name" value="Flg_bbr_C"/>
    <property type="match status" value="1"/>
</dbReference>
<evidence type="ECO:0000313" key="8">
    <source>
        <dbReference type="EMBL" id="KIT14299.1"/>
    </source>
</evidence>
<dbReference type="SUPFAM" id="SSF117143">
    <property type="entry name" value="Flagellar hook protein flgE"/>
    <property type="match status" value="1"/>
</dbReference>
<dbReference type="GO" id="GO:0071978">
    <property type="term" value="P:bacterial-type flagellum-dependent swarming motility"/>
    <property type="evidence" value="ECO:0007669"/>
    <property type="project" value="TreeGrafter"/>
</dbReference>
<organism evidence="8 9">
    <name type="scientific">Jannaschia aquimarina</name>
    <dbReference type="NCBI Taxonomy" id="935700"/>
    <lineage>
        <taxon>Bacteria</taxon>
        <taxon>Pseudomonadati</taxon>
        <taxon>Pseudomonadota</taxon>
        <taxon>Alphaproteobacteria</taxon>
        <taxon>Rhodobacterales</taxon>
        <taxon>Roseobacteraceae</taxon>
        <taxon>Jannaschia</taxon>
    </lineage>
</organism>
<dbReference type="InterPro" id="IPR001444">
    <property type="entry name" value="Flag_bb_rod_N"/>
</dbReference>
<sequence>MDGILPVLSRQSGLMREMDIIAQNIANASTTGYRAEATIFAEHIRSGDDLDAPSMSMGHAHARFTDLSQGALQQTGGAYDFAIEGEGFFQVAGEDGPLLTRAGAFVSDPVGTLVTPDGQPVLDIGGAPIQVPPGAGEVSAAPDGTLSRGGEPFAQLGLVVPDDPNGLTRTSATRFRHDGALLPVDDGRVLQGFLEQSNTAPVAEIARMIEVQNAYGLGQSLLDREDERLRSMLRLMDPK</sequence>
<evidence type="ECO:0000256" key="1">
    <source>
        <dbReference type="ARBA" id="ARBA00004117"/>
    </source>
</evidence>
<dbReference type="InterPro" id="IPR020013">
    <property type="entry name" value="Flagellar_FlgE/F/G"/>
</dbReference>
<dbReference type="EMBL" id="JYFE01000081">
    <property type="protein sequence ID" value="KIT14299.1"/>
    <property type="molecule type" value="Genomic_DNA"/>
</dbReference>
<comment type="subcellular location">
    <subcellularLocation>
        <location evidence="1 4">Bacterial flagellum basal body</location>
    </subcellularLocation>
</comment>
<dbReference type="Proteomes" id="UP000032232">
    <property type="component" value="Unassembled WGS sequence"/>
</dbReference>
<dbReference type="Pfam" id="PF22692">
    <property type="entry name" value="LlgE_F_G_D1"/>
    <property type="match status" value="1"/>
</dbReference>
<reference evidence="8 9" key="1">
    <citation type="submission" date="2015-02" db="EMBL/GenBank/DDBJ databases">
        <title>Genome Sequence of Jannaschia aquimarina DSM28248, a member of the Roseobacter clade.</title>
        <authorList>
            <person name="Voget S."/>
            <person name="Daniel R."/>
        </authorList>
    </citation>
    <scope>NUCLEOTIDE SEQUENCE [LARGE SCALE GENOMIC DNA]</scope>
    <source>
        <strain evidence="8 9">GSW-M26</strain>
    </source>
</reference>
<dbReference type="PATRIC" id="fig|935700.4.peg.4219"/>
<evidence type="ECO:0000256" key="2">
    <source>
        <dbReference type="ARBA" id="ARBA00009677"/>
    </source>
</evidence>
<name>A0A0D1E9I3_9RHOB</name>
<evidence type="ECO:0000259" key="5">
    <source>
        <dbReference type="Pfam" id="PF00460"/>
    </source>
</evidence>
<dbReference type="RefSeq" id="WP_043920849.1">
    <property type="nucleotide sequence ID" value="NZ_FZPF01000001.1"/>
</dbReference>
<comment type="caution">
    <text evidence="8">The sequence shown here is derived from an EMBL/GenBank/DDBJ whole genome shotgun (WGS) entry which is preliminary data.</text>
</comment>
<gene>
    <name evidence="8" type="primary">flgG_2</name>
    <name evidence="8" type="ORF">jaqu_40930</name>
</gene>
<feature type="domain" description="Flagellar basal-body/hook protein C-terminal" evidence="6">
    <location>
        <begin position="191"/>
        <end position="235"/>
    </location>
</feature>
<evidence type="ECO:0000256" key="3">
    <source>
        <dbReference type="ARBA" id="ARBA00023143"/>
    </source>
</evidence>
<proteinExistence type="inferred from homology"/>
<dbReference type="InterPro" id="IPR053967">
    <property type="entry name" value="LlgE_F_G-like_D1"/>
</dbReference>
<dbReference type="GO" id="GO:0009425">
    <property type="term" value="C:bacterial-type flagellum basal body"/>
    <property type="evidence" value="ECO:0007669"/>
    <property type="project" value="UniProtKB-SubCell"/>
</dbReference>
<dbReference type="Pfam" id="PF00460">
    <property type="entry name" value="Flg_bb_rod"/>
    <property type="match status" value="1"/>
</dbReference>
<feature type="domain" description="Flagellar basal body rod protein N-terminal" evidence="5">
    <location>
        <begin position="12"/>
        <end position="34"/>
    </location>
</feature>
<comment type="similarity">
    <text evidence="2 4">Belongs to the flagella basal body rod proteins family.</text>
</comment>
<feature type="domain" description="Flagellar hook protein FlgE/F/G-like D1" evidence="7">
    <location>
        <begin position="82"/>
        <end position="147"/>
    </location>
</feature>
<accession>A0A0D1E9I3</accession>
<dbReference type="STRING" id="935700.jaqu_40930"/>
<dbReference type="PANTHER" id="PTHR30435">
    <property type="entry name" value="FLAGELLAR PROTEIN"/>
    <property type="match status" value="1"/>
</dbReference>
<dbReference type="NCBIfam" id="NF009332">
    <property type="entry name" value="PRK12690.1"/>
    <property type="match status" value="1"/>
</dbReference>
<evidence type="ECO:0000259" key="6">
    <source>
        <dbReference type="Pfam" id="PF06429"/>
    </source>
</evidence>
<evidence type="ECO:0000313" key="9">
    <source>
        <dbReference type="Proteomes" id="UP000032232"/>
    </source>
</evidence>
<dbReference type="InterPro" id="IPR010930">
    <property type="entry name" value="Flg_bb/hook_C_dom"/>
</dbReference>
<dbReference type="PANTHER" id="PTHR30435:SF19">
    <property type="entry name" value="FLAGELLAR BASAL-BODY ROD PROTEIN FLGG"/>
    <property type="match status" value="1"/>
</dbReference>
<dbReference type="NCBIfam" id="TIGR03506">
    <property type="entry name" value="FlgEFG_subfam"/>
    <property type="match status" value="1"/>
</dbReference>
<keyword evidence="9" id="KW-1185">Reference proteome</keyword>
<evidence type="ECO:0000256" key="4">
    <source>
        <dbReference type="RuleBase" id="RU362116"/>
    </source>
</evidence>
<protein>
    <submittedName>
        <fullName evidence="8">FlgG_2 protein</fullName>
    </submittedName>
</protein>